<feature type="chain" id="PRO_5025542964" evidence="8">
    <location>
        <begin position="23"/>
        <end position="461"/>
    </location>
</feature>
<evidence type="ECO:0000256" key="5">
    <source>
        <dbReference type="ARBA" id="ARBA00022840"/>
    </source>
</evidence>
<dbReference type="AlphaFoldDB" id="A0A6A1VD41"/>
<name>A0A6A1VD41_9ROSI</name>
<evidence type="ECO:0000256" key="1">
    <source>
        <dbReference type="ARBA" id="ARBA00004479"/>
    </source>
</evidence>
<dbReference type="GO" id="GO:0005524">
    <property type="term" value="F:ATP binding"/>
    <property type="evidence" value="ECO:0007669"/>
    <property type="project" value="UniProtKB-KW"/>
</dbReference>
<sequence length="461" mass="50875">MAVQMVFRIIFLLSTLEPFAQAAKLSKGSCQGRCGNVSIPFPFGMGAAHCYLDEWMAIDCKVTEPAGSRKPFSRITGFELLEIKLDGTGLVKSTIFNFGNDKYQGLLSPLYYFFNFGTEGTPFMVSQTKNRFVAVGCNNFASIMSPYNESVIIGGCMSVCEETGSVNPSDCNGINCCQTVIPSGLDIGFSLTAMPINDRKVGQSVRLLLEIRSLASTCSCKHGYEGNPYLPEGCQDVDEYADPHLNTCSRYLSYENGRGSTYEKMGCKNTKGSYECYSIKNIRLRIKGIIIVFINYSACALSLQSKEKHFQLSSSEVNVGNPNLFTSKDLEKATDNFNVNRILGQEGQGTVYKAMLPDGKIIAVKKSKLLTGEKAIFQDGTRTKGLAAYFTDSMEEDNLFNIIDNQVLEEGEKEEIIVVANLTRRCLNISGKEQPMMKEVATELEAVQVLRKATNHHSQRG</sequence>
<dbReference type="PANTHER" id="PTHR27005">
    <property type="entry name" value="WALL-ASSOCIATED RECEPTOR KINASE-LIKE 21"/>
    <property type="match status" value="1"/>
</dbReference>
<evidence type="ECO:0000256" key="3">
    <source>
        <dbReference type="ARBA" id="ARBA00022741"/>
    </source>
</evidence>
<evidence type="ECO:0000313" key="11">
    <source>
        <dbReference type="Proteomes" id="UP000516437"/>
    </source>
</evidence>
<keyword evidence="5" id="KW-0067">ATP-binding</keyword>
<keyword evidence="4 10" id="KW-0808">Transferase</keyword>
<comment type="caution">
    <text evidence="10">The sequence shown here is derived from an EMBL/GenBank/DDBJ whole genome shotgun (WGS) entry which is preliminary data.</text>
</comment>
<dbReference type="GO" id="GO:0005886">
    <property type="term" value="C:plasma membrane"/>
    <property type="evidence" value="ECO:0007669"/>
    <property type="project" value="TreeGrafter"/>
</dbReference>
<evidence type="ECO:0000256" key="7">
    <source>
        <dbReference type="ARBA" id="ARBA00023180"/>
    </source>
</evidence>
<evidence type="ECO:0000256" key="6">
    <source>
        <dbReference type="ARBA" id="ARBA00023157"/>
    </source>
</evidence>
<dbReference type="InterPro" id="IPR011009">
    <property type="entry name" value="Kinase-like_dom_sf"/>
</dbReference>
<dbReference type="Gene3D" id="3.30.200.20">
    <property type="entry name" value="Phosphorylase Kinase, domain 1"/>
    <property type="match status" value="1"/>
</dbReference>
<keyword evidence="11" id="KW-1185">Reference proteome</keyword>
<dbReference type="SUPFAM" id="SSF56112">
    <property type="entry name" value="Protein kinase-like (PK-like)"/>
    <property type="match status" value="1"/>
</dbReference>
<organism evidence="10 11">
    <name type="scientific">Morella rubra</name>
    <name type="common">Chinese bayberry</name>
    <dbReference type="NCBI Taxonomy" id="262757"/>
    <lineage>
        <taxon>Eukaryota</taxon>
        <taxon>Viridiplantae</taxon>
        <taxon>Streptophyta</taxon>
        <taxon>Embryophyta</taxon>
        <taxon>Tracheophyta</taxon>
        <taxon>Spermatophyta</taxon>
        <taxon>Magnoliopsida</taxon>
        <taxon>eudicotyledons</taxon>
        <taxon>Gunneridae</taxon>
        <taxon>Pentapetalae</taxon>
        <taxon>rosids</taxon>
        <taxon>fabids</taxon>
        <taxon>Fagales</taxon>
        <taxon>Myricaceae</taxon>
        <taxon>Morella</taxon>
    </lineage>
</organism>
<feature type="domain" description="Wall-associated receptor kinase galacturonan-binding" evidence="9">
    <location>
        <begin position="30"/>
        <end position="85"/>
    </location>
</feature>
<dbReference type="InterPro" id="IPR045274">
    <property type="entry name" value="WAK-like"/>
</dbReference>
<gene>
    <name evidence="10" type="ORF">CJ030_MR6G001844</name>
</gene>
<feature type="signal peptide" evidence="8">
    <location>
        <begin position="1"/>
        <end position="22"/>
    </location>
</feature>
<dbReference type="InterPro" id="IPR025287">
    <property type="entry name" value="WAK_GUB"/>
</dbReference>
<dbReference type="GO" id="GO:0004674">
    <property type="term" value="F:protein serine/threonine kinase activity"/>
    <property type="evidence" value="ECO:0007669"/>
    <property type="project" value="TreeGrafter"/>
</dbReference>
<keyword evidence="10" id="KW-0675">Receptor</keyword>
<evidence type="ECO:0000256" key="2">
    <source>
        <dbReference type="ARBA" id="ARBA00022729"/>
    </source>
</evidence>
<keyword evidence="3" id="KW-0547">Nucleotide-binding</keyword>
<accession>A0A6A1VD41</accession>
<keyword evidence="6" id="KW-1015">Disulfide bond</keyword>
<keyword evidence="2 8" id="KW-0732">Signal</keyword>
<reference evidence="10 11" key="1">
    <citation type="journal article" date="2019" name="Plant Biotechnol. J.">
        <title>The red bayberry genome and genetic basis of sex determination.</title>
        <authorList>
            <person name="Jia H.M."/>
            <person name="Jia H.J."/>
            <person name="Cai Q.L."/>
            <person name="Wang Y."/>
            <person name="Zhao H.B."/>
            <person name="Yang W.F."/>
            <person name="Wang G.Y."/>
            <person name="Li Y.H."/>
            <person name="Zhan D.L."/>
            <person name="Shen Y.T."/>
            <person name="Niu Q.F."/>
            <person name="Chang L."/>
            <person name="Qiu J."/>
            <person name="Zhao L."/>
            <person name="Xie H.B."/>
            <person name="Fu W.Y."/>
            <person name="Jin J."/>
            <person name="Li X.W."/>
            <person name="Jiao Y."/>
            <person name="Zhou C.C."/>
            <person name="Tu T."/>
            <person name="Chai C.Y."/>
            <person name="Gao J.L."/>
            <person name="Fan L.J."/>
            <person name="van de Weg E."/>
            <person name="Wang J.Y."/>
            <person name="Gao Z.S."/>
        </authorList>
    </citation>
    <scope>NUCLEOTIDE SEQUENCE [LARGE SCALE GENOMIC DNA]</scope>
    <source>
        <tissue evidence="10">Leaves</tissue>
    </source>
</reference>
<dbReference type="Proteomes" id="UP000516437">
    <property type="component" value="Chromosome 6"/>
</dbReference>
<evidence type="ECO:0000313" key="10">
    <source>
        <dbReference type="EMBL" id="KAB1209737.1"/>
    </source>
</evidence>
<proteinExistence type="predicted"/>
<protein>
    <submittedName>
        <fullName evidence="10">Wall-associated receptor kinase-like 8</fullName>
    </submittedName>
</protein>
<keyword evidence="4 10" id="KW-0418">Kinase</keyword>
<keyword evidence="7" id="KW-0325">Glycoprotein</keyword>
<dbReference type="GO" id="GO:0007166">
    <property type="term" value="P:cell surface receptor signaling pathway"/>
    <property type="evidence" value="ECO:0007669"/>
    <property type="project" value="InterPro"/>
</dbReference>
<evidence type="ECO:0000259" key="9">
    <source>
        <dbReference type="Pfam" id="PF13947"/>
    </source>
</evidence>
<dbReference type="EMBL" id="RXIC02000024">
    <property type="protein sequence ID" value="KAB1209737.1"/>
    <property type="molecule type" value="Genomic_DNA"/>
</dbReference>
<dbReference type="PANTHER" id="PTHR27005:SF515">
    <property type="entry name" value="WALL-ASSOCIATED RECEPTOR KINASE-LIKE 10-RELATED"/>
    <property type="match status" value="1"/>
</dbReference>
<comment type="subcellular location">
    <subcellularLocation>
        <location evidence="1">Membrane</location>
        <topology evidence="1">Single-pass type I membrane protein</topology>
    </subcellularLocation>
</comment>
<evidence type="ECO:0000256" key="8">
    <source>
        <dbReference type="SAM" id="SignalP"/>
    </source>
</evidence>
<dbReference type="Gene3D" id="2.10.25.10">
    <property type="entry name" value="Laminin"/>
    <property type="match status" value="1"/>
</dbReference>
<dbReference type="Pfam" id="PF13947">
    <property type="entry name" value="GUB_WAK_bind"/>
    <property type="match status" value="1"/>
</dbReference>
<evidence type="ECO:0000256" key="4">
    <source>
        <dbReference type="ARBA" id="ARBA00022777"/>
    </source>
</evidence>
<dbReference type="OrthoDB" id="969267at2759"/>